<gene>
    <name evidence="2" type="ORF">T310_2883</name>
</gene>
<dbReference type="PANTHER" id="PTHR43591">
    <property type="entry name" value="METHYLTRANSFERASE"/>
    <property type="match status" value="1"/>
</dbReference>
<dbReference type="SUPFAM" id="SSF53335">
    <property type="entry name" value="S-adenosyl-L-methionine-dependent methyltransferases"/>
    <property type="match status" value="1"/>
</dbReference>
<dbReference type="InterPro" id="IPR029063">
    <property type="entry name" value="SAM-dependent_MTases_sf"/>
</dbReference>
<dbReference type="PANTHER" id="PTHR43591:SF24">
    <property type="entry name" value="2-METHOXY-6-POLYPRENYL-1,4-BENZOQUINOL METHYLASE, MITOCHONDRIAL"/>
    <property type="match status" value="1"/>
</dbReference>
<dbReference type="GO" id="GO:0008168">
    <property type="term" value="F:methyltransferase activity"/>
    <property type="evidence" value="ECO:0007669"/>
    <property type="project" value="TreeGrafter"/>
</dbReference>
<evidence type="ECO:0000256" key="1">
    <source>
        <dbReference type="SAM" id="MobiDB-lite"/>
    </source>
</evidence>
<dbReference type="RefSeq" id="XP_013329769.1">
    <property type="nucleotide sequence ID" value="XM_013474315.1"/>
</dbReference>
<evidence type="ECO:0000313" key="3">
    <source>
        <dbReference type="Proteomes" id="UP000053958"/>
    </source>
</evidence>
<evidence type="ECO:0000313" key="2">
    <source>
        <dbReference type="EMBL" id="KKA23157.1"/>
    </source>
</evidence>
<name>A0A0F4YY01_RASE3</name>
<dbReference type="EMBL" id="LASV01000111">
    <property type="protein sequence ID" value="KKA23157.1"/>
    <property type="molecule type" value="Genomic_DNA"/>
</dbReference>
<dbReference type="Gene3D" id="3.40.50.150">
    <property type="entry name" value="Vaccinia Virus protein VP39"/>
    <property type="match status" value="1"/>
</dbReference>
<accession>A0A0F4YY01</accession>
<dbReference type="STRING" id="1408163.A0A0F4YY01"/>
<dbReference type="Pfam" id="PF13489">
    <property type="entry name" value="Methyltransf_23"/>
    <property type="match status" value="1"/>
</dbReference>
<dbReference type="Proteomes" id="UP000053958">
    <property type="component" value="Unassembled WGS sequence"/>
</dbReference>
<protein>
    <recommendedName>
        <fullName evidence="4">Methyltransferase</fullName>
    </recommendedName>
</protein>
<feature type="compositionally biased region" description="Basic and acidic residues" evidence="1">
    <location>
        <begin position="1"/>
        <end position="12"/>
    </location>
</feature>
<dbReference type="GeneID" id="25315234"/>
<dbReference type="OrthoDB" id="2013972at2759"/>
<sequence>MAGHEPVEDREQAVSVDENDEGYAELEGSSTSSLRSSIFNYPVENGRQYHAYKSGMYSRPNDEDELDRLDLVHAMFNLVTEGRLHLAPIGNSPQRILDIGCGTGLWCIEIGDTYPSAEIIGIDLSPTQPIMVPPNVQFEIDDIEEDWTFRRPFDYIHSRYMAGAIQDWPRLMEQCFQHTKSGGWVEFHDFDPDYYSQDGTLPKDCPLLKWLNYCREACEKRQRTLNPGGRLGQWMRDAGFVNVHVEKKVLPIGPWPKDSRLKKIGLFNATQLHDGLSGLSMRLFTNVLGWTREEVEVFLVDVRKDLKNPQIHALMDFFIAYGQKP</sequence>
<comment type="caution">
    <text evidence="2">The sequence shown here is derived from an EMBL/GenBank/DDBJ whole genome shotgun (WGS) entry which is preliminary data.</text>
</comment>
<dbReference type="AlphaFoldDB" id="A0A0F4YY01"/>
<proteinExistence type="predicted"/>
<feature type="region of interest" description="Disordered" evidence="1">
    <location>
        <begin position="1"/>
        <end position="30"/>
    </location>
</feature>
<evidence type="ECO:0008006" key="4">
    <source>
        <dbReference type="Google" id="ProtNLM"/>
    </source>
</evidence>
<dbReference type="CDD" id="cd02440">
    <property type="entry name" value="AdoMet_MTases"/>
    <property type="match status" value="1"/>
</dbReference>
<reference evidence="2 3" key="1">
    <citation type="submission" date="2015-04" db="EMBL/GenBank/DDBJ databases">
        <authorList>
            <person name="Heijne W.H."/>
            <person name="Fedorova N.D."/>
            <person name="Nierman W.C."/>
            <person name="Vollebregt A.W."/>
            <person name="Zhao Z."/>
            <person name="Wu L."/>
            <person name="Kumar M."/>
            <person name="Stam H."/>
            <person name="van den Berg M.A."/>
            <person name="Pel H.J."/>
        </authorList>
    </citation>
    <scope>NUCLEOTIDE SEQUENCE [LARGE SCALE GENOMIC DNA]</scope>
    <source>
        <strain evidence="2 3">CBS 393.64</strain>
    </source>
</reference>
<keyword evidence="3" id="KW-1185">Reference proteome</keyword>
<organism evidence="2 3">
    <name type="scientific">Rasamsonia emersonii (strain ATCC 16479 / CBS 393.64 / IMI 116815)</name>
    <dbReference type="NCBI Taxonomy" id="1408163"/>
    <lineage>
        <taxon>Eukaryota</taxon>
        <taxon>Fungi</taxon>
        <taxon>Dikarya</taxon>
        <taxon>Ascomycota</taxon>
        <taxon>Pezizomycotina</taxon>
        <taxon>Eurotiomycetes</taxon>
        <taxon>Eurotiomycetidae</taxon>
        <taxon>Eurotiales</taxon>
        <taxon>Trichocomaceae</taxon>
        <taxon>Rasamsonia</taxon>
    </lineage>
</organism>